<feature type="compositionally biased region" description="Pro residues" evidence="1">
    <location>
        <begin position="66"/>
        <end position="76"/>
    </location>
</feature>
<feature type="region of interest" description="Disordered" evidence="1">
    <location>
        <begin position="66"/>
        <end position="85"/>
    </location>
</feature>
<protein>
    <submittedName>
        <fullName evidence="2">Uncharacterized protein</fullName>
    </submittedName>
</protein>
<dbReference type="EMBL" id="PDUG01000018">
    <property type="protein sequence ID" value="PIC12832.1"/>
    <property type="molecule type" value="Genomic_DNA"/>
</dbReference>
<gene>
    <name evidence="2" type="ORF">B9Z55_028193</name>
</gene>
<sequence>MTETTPKKSCAPQTPPAPKKTLVDLGLDMSPIGFGSFTETQIETPCYYDNQFNGPQYGTFYPMYEPVPPPPPPPQPAARQLFSEEPVPKRKIATRRRGEDVVRIQKLQRFSTAMFCNQCDANSTFDGATLSIQLCRPCLVKIGTNVM</sequence>
<reference evidence="3" key="1">
    <citation type="submission" date="2017-10" db="EMBL/GenBank/DDBJ databases">
        <title>Rapid genome shrinkage in a self-fertile nematode reveals novel sperm competition proteins.</title>
        <authorList>
            <person name="Yin D."/>
            <person name="Schwarz E.M."/>
            <person name="Thomas C.G."/>
            <person name="Felde R.L."/>
            <person name="Korf I.F."/>
            <person name="Cutter A.D."/>
            <person name="Schartner C.M."/>
            <person name="Ralston E.J."/>
            <person name="Meyer B.J."/>
            <person name="Haag E.S."/>
        </authorList>
    </citation>
    <scope>NUCLEOTIDE SEQUENCE [LARGE SCALE GENOMIC DNA]</scope>
    <source>
        <strain evidence="3">JU1422</strain>
    </source>
</reference>
<comment type="caution">
    <text evidence="2">The sequence shown here is derived from an EMBL/GenBank/DDBJ whole genome shotgun (WGS) entry which is preliminary data.</text>
</comment>
<dbReference type="AlphaFoldDB" id="A0A2G5SD38"/>
<evidence type="ECO:0000313" key="3">
    <source>
        <dbReference type="Proteomes" id="UP000230233"/>
    </source>
</evidence>
<proteinExistence type="predicted"/>
<accession>A0A2G5SD38</accession>
<evidence type="ECO:0000256" key="1">
    <source>
        <dbReference type="SAM" id="MobiDB-lite"/>
    </source>
</evidence>
<organism evidence="2 3">
    <name type="scientific">Caenorhabditis nigoni</name>
    <dbReference type="NCBI Taxonomy" id="1611254"/>
    <lineage>
        <taxon>Eukaryota</taxon>
        <taxon>Metazoa</taxon>
        <taxon>Ecdysozoa</taxon>
        <taxon>Nematoda</taxon>
        <taxon>Chromadorea</taxon>
        <taxon>Rhabditida</taxon>
        <taxon>Rhabditina</taxon>
        <taxon>Rhabditomorpha</taxon>
        <taxon>Rhabditoidea</taxon>
        <taxon>Rhabditidae</taxon>
        <taxon>Peloderinae</taxon>
        <taxon>Caenorhabditis</taxon>
    </lineage>
</organism>
<feature type="region of interest" description="Disordered" evidence="1">
    <location>
        <begin position="1"/>
        <end position="22"/>
    </location>
</feature>
<keyword evidence="3" id="KW-1185">Reference proteome</keyword>
<name>A0A2G5SD38_9PELO</name>
<dbReference type="Proteomes" id="UP000230233">
    <property type="component" value="Unassembled WGS sequence"/>
</dbReference>
<evidence type="ECO:0000313" key="2">
    <source>
        <dbReference type="EMBL" id="PIC12832.1"/>
    </source>
</evidence>